<sequence>MSNGMNTEEPVSNPGAKAADENLAGTRDEFNDEVTKALIEESREDSSPGDTERDSQSALEEDEDTLAKPDNS</sequence>
<protein>
    <recommendedName>
        <fullName evidence="4">Multidrug transporter</fullName>
    </recommendedName>
</protein>
<accession>A0ABY4DP36</accession>
<dbReference type="Proteomes" id="UP000829758">
    <property type="component" value="Chromosome"/>
</dbReference>
<organism evidence="2 3">
    <name type="scientific">Arthrobacter zhangbolii</name>
    <dbReference type="NCBI Taxonomy" id="2886936"/>
    <lineage>
        <taxon>Bacteria</taxon>
        <taxon>Bacillati</taxon>
        <taxon>Actinomycetota</taxon>
        <taxon>Actinomycetes</taxon>
        <taxon>Micrococcales</taxon>
        <taxon>Micrococcaceae</taxon>
        <taxon>Arthrobacter</taxon>
    </lineage>
</organism>
<evidence type="ECO:0000313" key="3">
    <source>
        <dbReference type="Proteomes" id="UP000829758"/>
    </source>
</evidence>
<evidence type="ECO:0000256" key="1">
    <source>
        <dbReference type="SAM" id="MobiDB-lite"/>
    </source>
</evidence>
<feature type="compositionally biased region" description="Basic and acidic residues" evidence="1">
    <location>
        <begin position="26"/>
        <end position="55"/>
    </location>
</feature>
<feature type="compositionally biased region" description="Polar residues" evidence="1">
    <location>
        <begin position="1"/>
        <end position="10"/>
    </location>
</feature>
<keyword evidence="3" id="KW-1185">Reference proteome</keyword>
<gene>
    <name evidence="2" type="ORF">MUK71_01775</name>
</gene>
<name>A0ABY4DP36_9MICC</name>
<feature type="region of interest" description="Disordered" evidence="1">
    <location>
        <begin position="1"/>
        <end position="72"/>
    </location>
</feature>
<dbReference type="RefSeq" id="WP_227904902.1">
    <property type="nucleotide sequence ID" value="NZ_CP094984.1"/>
</dbReference>
<proteinExistence type="predicted"/>
<dbReference type="EMBL" id="CP094984">
    <property type="protein sequence ID" value="UON92410.1"/>
    <property type="molecule type" value="Genomic_DNA"/>
</dbReference>
<evidence type="ECO:0008006" key="4">
    <source>
        <dbReference type="Google" id="ProtNLM"/>
    </source>
</evidence>
<evidence type="ECO:0000313" key="2">
    <source>
        <dbReference type="EMBL" id="UON92410.1"/>
    </source>
</evidence>
<reference evidence="2 3" key="1">
    <citation type="submission" date="2022-04" db="EMBL/GenBank/DDBJ databases">
        <title>Novel species in genus Arthrobacter.</title>
        <authorList>
            <person name="Liu Y."/>
        </authorList>
    </citation>
    <scope>NUCLEOTIDE SEQUENCE [LARGE SCALE GENOMIC DNA]</scope>
    <source>
        <strain evidence="3">zg-Y462</strain>
    </source>
</reference>